<accession>A0A1H7HXQ5</accession>
<dbReference type="OrthoDB" id="3854719at2"/>
<proteinExistence type="predicted"/>
<gene>
    <name evidence="2" type="ORF">SAMN05414137_102408</name>
</gene>
<name>A0A1H7HXQ5_STRJI</name>
<dbReference type="Proteomes" id="UP000183015">
    <property type="component" value="Unassembled WGS sequence"/>
</dbReference>
<reference evidence="3" key="1">
    <citation type="submission" date="2016-10" db="EMBL/GenBank/DDBJ databases">
        <authorList>
            <person name="Varghese N."/>
        </authorList>
    </citation>
    <scope>NUCLEOTIDE SEQUENCE [LARGE SCALE GENOMIC DNA]</scope>
    <source>
        <strain evidence="3">DSM 45096 / BCRC 16803 / CGMCC 4.1857 / CIP 109030 / JCM 12277 / KCTC 19219 / NBRC 100920 / 33214</strain>
    </source>
</reference>
<sequence>MDERAERSAAMAAHQSKKLRRSAEDLLRRTGMTNTPGGGAEWMAMPMSDTAGRAATGPMAPAFAHHAAGDRRGQWSGSRMAAAHDLVPGHRHRGAEQHSALSGH</sequence>
<evidence type="ECO:0000313" key="2">
    <source>
        <dbReference type="EMBL" id="SEK55061.1"/>
    </source>
</evidence>
<dbReference type="EMBL" id="FOAZ01000002">
    <property type="protein sequence ID" value="SEK55061.1"/>
    <property type="molecule type" value="Genomic_DNA"/>
</dbReference>
<feature type="region of interest" description="Disordered" evidence="1">
    <location>
        <begin position="1"/>
        <end position="42"/>
    </location>
</feature>
<dbReference type="RefSeq" id="WP_042443662.1">
    <property type="nucleotide sequence ID" value="NZ_BBPN01000005.1"/>
</dbReference>
<dbReference type="eggNOG" id="ENOG5031KUF">
    <property type="taxonomic scope" value="Bacteria"/>
</dbReference>
<dbReference type="AlphaFoldDB" id="A0A1H7HXQ5"/>
<organism evidence="2 3">
    <name type="scientific">Streptacidiphilus jiangxiensis</name>
    <dbReference type="NCBI Taxonomy" id="235985"/>
    <lineage>
        <taxon>Bacteria</taxon>
        <taxon>Bacillati</taxon>
        <taxon>Actinomycetota</taxon>
        <taxon>Actinomycetes</taxon>
        <taxon>Kitasatosporales</taxon>
        <taxon>Streptomycetaceae</taxon>
        <taxon>Streptacidiphilus</taxon>
    </lineage>
</organism>
<evidence type="ECO:0000256" key="1">
    <source>
        <dbReference type="SAM" id="MobiDB-lite"/>
    </source>
</evidence>
<dbReference type="STRING" id="235985.SAMN05414137_102408"/>
<keyword evidence="3" id="KW-1185">Reference proteome</keyword>
<protein>
    <submittedName>
        <fullName evidence="2">Uncharacterized protein</fullName>
    </submittedName>
</protein>
<evidence type="ECO:0000313" key="3">
    <source>
        <dbReference type="Proteomes" id="UP000183015"/>
    </source>
</evidence>